<dbReference type="InterPro" id="IPR005412">
    <property type="entry name" value="Fis_DNA-bd"/>
</dbReference>
<proteinExistence type="inferred from homology"/>
<dbReference type="OrthoDB" id="9802388at2"/>
<gene>
    <name evidence="5" type="ORF">SAMN02745117_01570</name>
</gene>
<comment type="similarity">
    <text evidence="1">Belongs to the transcriptional regulatory Fis family.</text>
</comment>
<dbReference type="PIRSF" id="PIRSF002097">
    <property type="entry name" value="DNA-binding_Fis"/>
    <property type="match status" value="1"/>
</dbReference>
<dbReference type="EMBL" id="FQUZ01000016">
    <property type="protein sequence ID" value="SHF24078.1"/>
    <property type="molecule type" value="Genomic_DNA"/>
</dbReference>
<feature type="domain" description="DNA binding HTH" evidence="4">
    <location>
        <begin position="33"/>
        <end position="72"/>
    </location>
</feature>
<dbReference type="STRING" id="1122156.SAMN02745117_01570"/>
<dbReference type="InterPro" id="IPR050207">
    <property type="entry name" value="Trans_regulatory_Fis"/>
</dbReference>
<dbReference type="Gene3D" id="1.10.10.60">
    <property type="entry name" value="Homeodomain-like"/>
    <property type="match status" value="1"/>
</dbReference>
<sequence length="83" mass="9625">MSMNIEECVRVSLQNYFHDLGGEVPSNVYEMVIRLVEKPLLEEVMLQADQNQSKAAEWLGLNRNTLRKKLLEHGVLESRRNRG</sequence>
<evidence type="ECO:0000313" key="6">
    <source>
        <dbReference type="Proteomes" id="UP000184327"/>
    </source>
</evidence>
<dbReference type="RefSeq" id="WP_073356143.1">
    <property type="nucleotide sequence ID" value="NZ_FQUZ01000016.1"/>
</dbReference>
<dbReference type="InterPro" id="IPR002197">
    <property type="entry name" value="HTH_Fis"/>
</dbReference>
<name>A0A1M5A1C2_9BURK</name>
<evidence type="ECO:0000313" key="5">
    <source>
        <dbReference type="EMBL" id="SHF24078.1"/>
    </source>
</evidence>
<dbReference type="PRINTS" id="PR01590">
    <property type="entry name" value="HTHFIS"/>
</dbReference>
<keyword evidence="2" id="KW-0238">DNA-binding</keyword>
<dbReference type="SUPFAM" id="SSF46689">
    <property type="entry name" value="Homeodomain-like"/>
    <property type="match status" value="1"/>
</dbReference>
<accession>A0A1M5A1C2</accession>
<dbReference type="AlphaFoldDB" id="A0A1M5A1C2"/>
<evidence type="ECO:0000259" key="4">
    <source>
        <dbReference type="Pfam" id="PF02954"/>
    </source>
</evidence>
<dbReference type="GO" id="GO:0006355">
    <property type="term" value="P:regulation of DNA-templated transcription"/>
    <property type="evidence" value="ECO:0007669"/>
    <property type="project" value="InterPro"/>
</dbReference>
<dbReference type="PANTHER" id="PTHR47918">
    <property type="entry name" value="DNA-BINDING PROTEIN FIS"/>
    <property type="match status" value="1"/>
</dbReference>
<evidence type="ECO:0000256" key="1">
    <source>
        <dbReference type="ARBA" id="ARBA00008559"/>
    </source>
</evidence>
<dbReference type="Proteomes" id="UP000184327">
    <property type="component" value="Unassembled WGS sequence"/>
</dbReference>
<keyword evidence="6" id="KW-1185">Reference proteome</keyword>
<evidence type="ECO:0000256" key="3">
    <source>
        <dbReference type="ARBA" id="ARBA00029540"/>
    </source>
</evidence>
<organism evidence="5 6">
    <name type="scientific">Lampropedia hyalina DSM 16112</name>
    <dbReference type="NCBI Taxonomy" id="1122156"/>
    <lineage>
        <taxon>Bacteria</taxon>
        <taxon>Pseudomonadati</taxon>
        <taxon>Pseudomonadota</taxon>
        <taxon>Betaproteobacteria</taxon>
        <taxon>Burkholderiales</taxon>
        <taxon>Comamonadaceae</taxon>
        <taxon>Lampropedia</taxon>
    </lineage>
</organism>
<evidence type="ECO:0000256" key="2">
    <source>
        <dbReference type="ARBA" id="ARBA00023125"/>
    </source>
</evidence>
<dbReference type="Pfam" id="PF02954">
    <property type="entry name" value="HTH_8"/>
    <property type="match status" value="1"/>
</dbReference>
<dbReference type="GO" id="GO:0043565">
    <property type="term" value="F:sequence-specific DNA binding"/>
    <property type="evidence" value="ECO:0007669"/>
    <property type="project" value="InterPro"/>
</dbReference>
<protein>
    <recommendedName>
        <fullName evidence="3">Putative Fis-like DNA-binding protein</fullName>
    </recommendedName>
</protein>
<dbReference type="InterPro" id="IPR009057">
    <property type="entry name" value="Homeodomain-like_sf"/>
</dbReference>
<dbReference type="PANTHER" id="PTHR47918:SF1">
    <property type="entry name" value="DNA-BINDING PROTEIN FIS"/>
    <property type="match status" value="1"/>
</dbReference>
<reference evidence="5 6" key="1">
    <citation type="submission" date="2016-11" db="EMBL/GenBank/DDBJ databases">
        <authorList>
            <person name="Jaros S."/>
            <person name="Januszkiewicz K."/>
            <person name="Wedrychowicz H."/>
        </authorList>
    </citation>
    <scope>NUCLEOTIDE SEQUENCE [LARGE SCALE GENOMIC DNA]</scope>
    <source>
        <strain evidence="5 6">DSM 16112</strain>
    </source>
</reference>